<reference evidence="3 4" key="1">
    <citation type="submission" date="2024-09" db="EMBL/GenBank/DDBJ databases">
        <authorList>
            <person name="Sun Q."/>
            <person name="Mori K."/>
        </authorList>
    </citation>
    <scope>NUCLEOTIDE SEQUENCE [LARGE SCALE GENOMIC DNA]</scope>
    <source>
        <strain evidence="3 4">CGMCC 1.15906</strain>
    </source>
</reference>
<proteinExistence type="predicted"/>
<evidence type="ECO:0008006" key="5">
    <source>
        <dbReference type="Google" id="ProtNLM"/>
    </source>
</evidence>
<keyword evidence="2" id="KW-0812">Transmembrane</keyword>
<dbReference type="Proteomes" id="UP001589890">
    <property type="component" value="Unassembled WGS sequence"/>
</dbReference>
<feature type="transmembrane region" description="Helical" evidence="2">
    <location>
        <begin position="36"/>
        <end position="61"/>
    </location>
</feature>
<gene>
    <name evidence="3" type="ORF">ACFFGN_26400</name>
</gene>
<accession>A0ABV6QV77</accession>
<protein>
    <recommendedName>
        <fullName evidence="5">LapA family protein</fullName>
    </recommendedName>
</protein>
<evidence type="ECO:0000256" key="1">
    <source>
        <dbReference type="SAM" id="MobiDB-lite"/>
    </source>
</evidence>
<sequence length="124" mass="12913">MFVLGIVLIVIAVLLGLGVATTSGEATTLEVFGIDLGMSVTAVFFFGVVLGAAALAGLWLVKKGVGRGYRRHKEVKELRHQVETTPAGTDPATPGTTTSKEVAQGTDTVAEGTEPHRSPERPIA</sequence>
<feature type="region of interest" description="Disordered" evidence="1">
    <location>
        <begin position="79"/>
        <end position="124"/>
    </location>
</feature>
<keyword evidence="2" id="KW-1133">Transmembrane helix</keyword>
<feature type="compositionally biased region" description="Low complexity" evidence="1">
    <location>
        <begin position="84"/>
        <end position="98"/>
    </location>
</feature>
<evidence type="ECO:0000313" key="3">
    <source>
        <dbReference type="EMBL" id="MFC0627632.1"/>
    </source>
</evidence>
<evidence type="ECO:0000313" key="4">
    <source>
        <dbReference type="Proteomes" id="UP001589890"/>
    </source>
</evidence>
<keyword evidence="2" id="KW-0472">Membrane</keyword>
<name>A0ABV6QV77_9ACTN</name>
<dbReference type="RefSeq" id="WP_380052618.1">
    <property type="nucleotide sequence ID" value="NZ_JBHLTC010000035.1"/>
</dbReference>
<organism evidence="3 4">
    <name type="scientific">Kribbella deserti</name>
    <dbReference type="NCBI Taxonomy" id="1926257"/>
    <lineage>
        <taxon>Bacteria</taxon>
        <taxon>Bacillati</taxon>
        <taxon>Actinomycetota</taxon>
        <taxon>Actinomycetes</taxon>
        <taxon>Propionibacteriales</taxon>
        <taxon>Kribbellaceae</taxon>
        <taxon>Kribbella</taxon>
    </lineage>
</organism>
<dbReference type="EMBL" id="JBHLTC010000035">
    <property type="protein sequence ID" value="MFC0627632.1"/>
    <property type="molecule type" value="Genomic_DNA"/>
</dbReference>
<comment type="caution">
    <text evidence="3">The sequence shown here is derived from an EMBL/GenBank/DDBJ whole genome shotgun (WGS) entry which is preliminary data.</text>
</comment>
<keyword evidence="4" id="KW-1185">Reference proteome</keyword>
<feature type="compositionally biased region" description="Basic and acidic residues" evidence="1">
    <location>
        <begin position="113"/>
        <end position="124"/>
    </location>
</feature>
<evidence type="ECO:0000256" key="2">
    <source>
        <dbReference type="SAM" id="Phobius"/>
    </source>
</evidence>